<feature type="region of interest" description="Disordered" evidence="15">
    <location>
        <begin position="805"/>
        <end position="954"/>
    </location>
</feature>
<evidence type="ECO:0000259" key="16">
    <source>
        <dbReference type="PROSITE" id="PS50158"/>
    </source>
</evidence>
<keyword evidence="3" id="KW-0698">rRNA processing</keyword>
<dbReference type="InterPro" id="IPR001878">
    <property type="entry name" value="Znf_CCHC"/>
</dbReference>
<evidence type="ECO:0000256" key="1">
    <source>
        <dbReference type="ARBA" id="ARBA00004123"/>
    </source>
</evidence>
<evidence type="ECO:0000313" key="18">
    <source>
        <dbReference type="RefSeq" id="XP_025416718.1"/>
    </source>
</evidence>
<dbReference type="FunFam" id="1.25.40.1050:FF:000002">
    <property type="entry name" value="5'-3' exoribonuclease"/>
    <property type="match status" value="1"/>
</dbReference>
<dbReference type="PANTHER" id="PTHR12341:SF41">
    <property type="entry name" value="5'-3' EXORIBONUCLEASE 2"/>
    <property type="match status" value="1"/>
</dbReference>
<accession>A0A8B8G1Q3</accession>
<evidence type="ECO:0000256" key="7">
    <source>
        <dbReference type="ARBA" id="ARBA00022771"/>
    </source>
</evidence>
<evidence type="ECO:0000256" key="15">
    <source>
        <dbReference type="SAM" id="MobiDB-lite"/>
    </source>
</evidence>
<dbReference type="Pfam" id="PF17846">
    <property type="entry name" value="XRN_M"/>
    <property type="match status" value="1"/>
</dbReference>
<evidence type="ECO:0000256" key="9">
    <source>
        <dbReference type="ARBA" id="ARBA00022833"/>
    </source>
</evidence>
<keyword evidence="4 13" id="KW-0507">mRNA processing</keyword>
<name>A0A8B8G1Q3_9HEMI</name>
<evidence type="ECO:0000256" key="4">
    <source>
        <dbReference type="ARBA" id="ARBA00022664"/>
    </source>
</evidence>
<feature type="compositionally biased region" description="Basic and acidic residues" evidence="15">
    <location>
        <begin position="466"/>
        <end position="483"/>
    </location>
</feature>
<keyword evidence="6" id="KW-0479">Metal-binding</keyword>
<dbReference type="GeneID" id="112687937"/>
<reference evidence="18" key="1">
    <citation type="submission" date="2025-08" db="UniProtKB">
        <authorList>
            <consortium name="RefSeq"/>
        </authorList>
    </citation>
    <scope>IDENTIFICATION</scope>
    <source>
        <tissue evidence="18">Whole body</tissue>
    </source>
</reference>
<dbReference type="CDD" id="cd18673">
    <property type="entry name" value="PIN_XRN1-2-like"/>
    <property type="match status" value="1"/>
</dbReference>
<dbReference type="AlphaFoldDB" id="A0A8B8G1Q3"/>
<feature type="compositionally biased region" description="Polar residues" evidence="15">
    <location>
        <begin position="807"/>
        <end position="816"/>
    </location>
</feature>
<feature type="compositionally biased region" description="Acidic residues" evidence="15">
    <location>
        <begin position="484"/>
        <end position="493"/>
    </location>
</feature>
<feature type="compositionally biased region" description="Polar residues" evidence="15">
    <location>
        <begin position="904"/>
        <end position="938"/>
    </location>
</feature>
<protein>
    <recommendedName>
        <fullName evidence="13">5'-3' exoribonuclease</fullName>
        <ecNumber evidence="13">3.1.13.-</ecNumber>
    </recommendedName>
</protein>
<keyword evidence="12" id="KW-0539">Nucleus</keyword>
<feature type="domain" description="CCHC-type" evidence="16">
    <location>
        <begin position="264"/>
        <end position="277"/>
    </location>
</feature>
<dbReference type="FunFam" id="3.40.50.12390:FF:000003">
    <property type="entry name" value="5'-3' exoribonuclease"/>
    <property type="match status" value="1"/>
</dbReference>
<dbReference type="EC" id="3.1.13.-" evidence="13"/>
<comment type="similarity">
    <text evidence="2 13">Belongs to the 5'-3' exonuclease family. XRN2/RAT1 subfamily.</text>
</comment>
<proteinExistence type="inferred from homology"/>
<keyword evidence="9" id="KW-0862">Zinc</keyword>
<dbReference type="PANTHER" id="PTHR12341">
    <property type="entry name" value="5'-&gt;3' EXORIBONUCLEASE"/>
    <property type="match status" value="1"/>
</dbReference>
<comment type="subcellular location">
    <subcellularLocation>
        <location evidence="1">Nucleus</location>
    </subcellularLocation>
</comment>
<sequence>MGVPAFFRWLTRKYPSVIVNCIEQKSTDVNGEQIPMDTSLPNPNGVEFDNLYLDMNGIIHPCTHPENKPAPKDEDEMMIAIFECIDRLFRIVRPRKVLYMAIDGVAPRAKMNQQRSRRFRASKETTEKTEELSRVRKNLIEAGVILPPEKPKGEHFDSNCITPGTPFMDKLSACLHYYIHDRLNNDPGWKGIKVILSDANVPGEGEHKIMNFIRKQRAQPNHDPNTQHVLCGADADLIMLGLATHEPNFTIIREEFKPNQPKPCDMCGQMGHEMKDCQGLEKEAFSDGSTIAFATDVQFIFVRLNVLREYLERELEMPNLPFKYEFERALDDWVFMCFFVGNDFLPHLPSLEIRENAIDRLVSLYKKTVYKTGGFLTLNGDVNLDRVQLIMSDLGLAEDEIFKRRQQTEKMFADRNRLKKRREKREKLMRSKSAPNFVLGGQYAPSAPNVGFPVSNPRQTIDEMRRQSMDNENNQRQKRKRDDESSDDEQETPDEVRLWEDGFKERYYESKFDVDRTNSDFRHRVALEYVRGLCWVLQYYYQGCPSWKWYFPYHYAPFASDFLNISSLSTKFEKGTTPFRPLEQLMSVFPAASSKHVPQPWAVLMSDPESTIIDFYPVDFKIDLNGKKFAWQGVALLPFVDEIRLHKALEPYYDLLTPEERRRNVKGMDRLYIQEDNAKYGLLKELSLDKTNSQNLTSVLIDGMEGKVMLADDCVTIGGSLPSPVMGLNVIRSNQVICVKFEDPNYGDDYIFKANKLEGVVEPPRVLKPKHLEEEQSRSWRPMIGMTHSNQRGRLAISGHRALGHYTNRNTNNSNAVPPPHNYRNNSHQNGPRQQNNWHLNQGQQNQYFRNDHSSNGGYNSARYNRPQNSNSYRSDNNAYPNYGTRHTSGQQSNDRPGYFTDSYLANNSQPRPSFNRNNNSTNRGSQSSRYQPYNPATQRGGPRPHGYNQHRNY</sequence>
<evidence type="ECO:0000256" key="5">
    <source>
        <dbReference type="ARBA" id="ARBA00022722"/>
    </source>
</evidence>
<evidence type="ECO:0000256" key="8">
    <source>
        <dbReference type="ARBA" id="ARBA00022801"/>
    </source>
</evidence>
<evidence type="ECO:0000256" key="13">
    <source>
        <dbReference type="PIRNR" id="PIRNR037239"/>
    </source>
</evidence>
<gene>
    <name evidence="18" type="primary">LOC112687937</name>
</gene>
<evidence type="ECO:0000256" key="11">
    <source>
        <dbReference type="ARBA" id="ARBA00023054"/>
    </source>
</evidence>
<evidence type="ECO:0000256" key="3">
    <source>
        <dbReference type="ARBA" id="ARBA00022552"/>
    </source>
</evidence>
<evidence type="ECO:0000313" key="17">
    <source>
        <dbReference type="Proteomes" id="UP000694846"/>
    </source>
</evidence>
<feature type="compositionally biased region" description="Polar residues" evidence="15">
    <location>
        <begin position="823"/>
        <end position="895"/>
    </location>
</feature>
<dbReference type="PIRSF" id="PIRSF037239">
    <property type="entry name" value="Exonuclease_Xrn2"/>
    <property type="match status" value="1"/>
</dbReference>
<dbReference type="GO" id="GO:0003723">
    <property type="term" value="F:RNA binding"/>
    <property type="evidence" value="ECO:0007669"/>
    <property type="project" value="TreeGrafter"/>
</dbReference>
<dbReference type="Pfam" id="PF03159">
    <property type="entry name" value="XRN_N"/>
    <property type="match status" value="1"/>
</dbReference>
<dbReference type="FunFam" id="3.40.50.12390:FF:000001">
    <property type="entry name" value="5'-3' exoribonuclease"/>
    <property type="match status" value="1"/>
</dbReference>
<keyword evidence="5 13" id="KW-0540">Nuclease</keyword>
<organism evidence="17 18">
    <name type="scientific">Sipha flava</name>
    <name type="common">yellow sugarcane aphid</name>
    <dbReference type="NCBI Taxonomy" id="143950"/>
    <lineage>
        <taxon>Eukaryota</taxon>
        <taxon>Metazoa</taxon>
        <taxon>Ecdysozoa</taxon>
        <taxon>Arthropoda</taxon>
        <taxon>Hexapoda</taxon>
        <taxon>Insecta</taxon>
        <taxon>Pterygota</taxon>
        <taxon>Neoptera</taxon>
        <taxon>Paraneoptera</taxon>
        <taxon>Hemiptera</taxon>
        <taxon>Sternorrhyncha</taxon>
        <taxon>Aphidomorpha</taxon>
        <taxon>Aphidoidea</taxon>
        <taxon>Aphididae</taxon>
        <taxon>Sipha</taxon>
    </lineage>
</organism>
<dbReference type="GO" id="GO:0008270">
    <property type="term" value="F:zinc ion binding"/>
    <property type="evidence" value="ECO:0007669"/>
    <property type="project" value="UniProtKB-KW"/>
</dbReference>
<dbReference type="InterPro" id="IPR004859">
    <property type="entry name" value="Xrn1_N"/>
</dbReference>
<dbReference type="Proteomes" id="UP000694846">
    <property type="component" value="Unplaced"/>
</dbReference>
<dbReference type="GO" id="GO:0005634">
    <property type="term" value="C:nucleus"/>
    <property type="evidence" value="ECO:0007669"/>
    <property type="project" value="UniProtKB-SubCell"/>
</dbReference>
<evidence type="ECO:0000256" key="6">
    <source>
        <dbReference type="ARBA" id="ARBA00022723"/>
    </source>
</evidence>
<evidence type="ECO:0000256" key="14">
    <source>
        <dbReference type="PROSITE-ProRule" id="PRU00047"/>
    </source>
</evidence>
<dbReference type="GO" id="GO:0006364">
    <property type="term" value="P:rRNA processing"/>
    <property type="evidence" value="ECO:0007669"/>
    <property type="project" value="UniProtKB-KW"/>
</dbReference>
<evidence type="ECO:0000256" key="10">
    <source>
        <dbReference type="ARBA" id="ARBA00022839"/>
    </source>
</evidence>
<dbReference type="PROSITE" id="PS50158">
    <property type="entry name" value="ZF_CCHC"/>
    <property type="match status" value="1"/>
</dbReference>
<keyword evidence="11" id="KW-0175">Coiled coil</keyword>
<dbReference type="OrthoDB" id="372487at2759"/>
<keyword evidence="8 13" id="KW-0378">Hydrolase</keyword>
<dbReference type="Gene3D" id="1.25.40.1050">
    <property type="match status" value="1"/>
</dbReference>
<keyword evidence="17" id="KW-1185">Reference proteome</keyword>
<evidence type="ECO:0000256" key="12">
    <source>
        <dbReference type="ARBA" id="ARBA00023242"/>
    </source>
</evidence>
<dbReference type="InterPro" id="IPR017151">
    <property type="entry name" value="Xrn2/3/4"/>
</dbReference>
<dbReference type="RefSeq" id="XP_025416718.1">
    <property type="nucleotide sequence ID" value="XM_025560933.1"/>
</dbReference>
<dbReference type="GO" id="GO:0006397">
    <property type="term" value="P:mRNA processing"/>
    <property type="evidence" value="ECO:0007669"/>
    <property type="project" value="UniProtKB-UniRule"/>
</dbReference>
<dbReference type="InterPro" id="IPR041412">
    <property type="entry name" value="Xrn1_helical"/>
</dbReference>
<comment type="function">
    <text evidence="13">Possesses 5'-&gt;3' exoribonuclease activity. May promote termination of transcription by RNA polymerase II.</text>
</comment>
<dbReference type="Gene3D" id="3.40.50.12390">
    <property type="match status" value="2"/>
</dbReference>
<keyword evidence="10 13" id="KW-0269">Exonuclease</keyword>
<dbReference type="CTD" id="33964"/>
<dbReference type="GO" id="GO:0000956">
    <property type="term" value="P:nuclear-transcribed mRNA catabolic process"/>
    <property type="evidence" value="ECO:0007669"/>
    <property type="project" value="TreeGrafter"/>
</dbReference>
<keyword evidence="7 14" id="KW-0863">Zinc-finger</keyword>
<dbReference type="InterPro" id="IPR027073">
    <property type="entry name" value="5_3_exoribonuclease"/>
</dbReference>
<feature type="region of interest" description="Disordered" evidence="15">
    <location>
        <begin position="466"/>
        <end position="495"/>
    </location>
</feature>
<evidence type="ECO:0000256" key="2">
    <source>
        <dbReference type="ARBA" id="ARBA00006994"/>
    </source>
</evidence>
<dbReference type="GO" id="GO:0004534">
    <property type="term" value="F:5'-3' RNA exonuclease activity"/>
    <property type="evidence" value="ECO:0007669"/>
    <property type="project" value="UniProtKB-UniRule"/>
</dbReference>